<evidence type="ECO:0000259" key="4">
    <source>
        <dbReference type="Pfam" id="PF00775"/>
    </source>
</evidence>
<dbReference type="EC" id="1.13.11.3" evidence="5"/>
<dbReference type="InterPro" id="IPR015889">
    <property type="entry name" value="Intradiol_dOase_core"/>
</dbReference>
<feature type="domain" description="Intradiol ring-cleavage dioxygenases" evidence="4">
    <location>
        <begin position="50"/>
        <end position="186"/>
    </location>
</feature>
<dbReference type="PANTHER" id="PTHR33711">
    <property type="entry name" value="DIOXYGENASE, PUTATIVE (AFU_ORTHOLOGUE AFUA_2G02910)-RELATED"/>
    <property type="match status" value="1"/>
</dbReference>
<dbReference type="InterPro" id="IPR050770">
    <property type="entry name" value="Intradiol_RC_Dioxygenase"/>
</dbReference>
<sequence>MTDPEFAPRYPVVAGADFTTASFGQTPSQTVGPYVHIGLLWPDGENVVPPGTEGEITVSFTLIDGARNPMSDAMIETWQADGDGRFDHPDDPRGAVPSRIAGFRGFGRAFADETGTMTITTIKPGPLPAENGAVEAPHIDVGIFARGMLERVVTRVYFPDEAEANGLDPVLSAVPEHKRARLVAAPVHGGYHLDIVLQNTDPDGDETPFFAL</sequence>
<keyword evidence="6" id="KW-1185">Reference proteome</keyword>
<evidence type="ECO:0000313" key="6">
    <source>
        <dbReference type="Proteomes" id="UP001185899"/>
    </source>
</evidence>
<reference evidence="5 6" key="1">
    <citation type="submission" date="2023-10" db="EMBL/GenBank/DDBJ databases">
        <title>Development of a sustainable strategy for remediation of hydrocarbon-contaminated territories based on the waste exchange concept.</title>
        <authorList>
            <person name="Krivoruchko A."/>
        </authorList>
    </citation>
    <scope>NUCLEOTIDE SEQUENCE [LARGE SCALE GENOMIC DNA]</scope>
    <source>
        <strain evidence="5 6">IEGM 1322</strain>
    </source>
</reference>
<dbReference type="GO" id="GO:0018578">
    <property type="term" value="F:protocatechuate 3,4-dioxygenase activity"/>
    <property type="evidence" value="ECO:0007669"/>
    <property type="project" value="UniProtKB-EC"/>
</dbReference>
<dbReference type="InterPro" id="IPR012786">
    <property type="entry name" value="Protocat_dOase_a"/>
</dbReference>
<dbReference type="NCBIfam" id="TIGR02423">
    <property type="entry name" value="protocat_alph"/>
    <property type="match status" value="1"/>
</dbReference>
<accession>A0ABU4B054</accession>
<dbReference type="Pfam" id="PF00775">
    <property type="entry name" value="Dioxygenase_C"/>
    <property type="match status" value="1"/>
</dbReference>
<dbReference type="Proteomes" id="UP001185899">
    <property type="component" value="Unassembled WGS sequence"/>
</dbReference>
<dbReference type="SUPFAM" id="SSF49482">
    <property type="entry name" value="Aromatic compound dioxygenase"/>
    <property type="match status" value="1"/>
</dbReference>
<name>A0ABU4B054_9NOCA</name>
<proteinExistence type="inferred from homology"/>
<comment type="similarity">
    <text evidence="1">Belongs to the intradiol ring-cleavage dioxygenase family.</text>
</comment>
<evidence type="ECO:0000256" key="1">
    <source>
        <dbReference type="ARBA" id="ARBA00007825"/>
    </source>
</evidence>
<comment type="caution">
    <text evidence="5">The sequence shown here is derived from an EMBL/GenBank/DDBJ whole genome shotgun (WGS) entry which is preliminary data.</text>
</comment>
<evidence type="ECO:0000256" key="2">
    <source>
        <dbReference type="ARBA" id="ARBA00022964"/>
    </source>
</evidence>
<keyword evidence="3 5" id="KW-0560">Oxidoreductase</keyword>
<gene>
    <name evidence="5" type="primary">pcaG</name>
    <name evidence="5" type="ORF">R3P95_15055</name>
</gene>
<dbReference type="RefSeq" id="WP_317548682.1">
    <property type="nucleotide sequence ID" value="NZ_JAWLKE010000005.1"/>
</dbReference>
<dbReference type="EMBL" id="JAWLKE010000005">
    <property type="protein sequence ID" value="MDV6231872.1"/>
    <property type="molecule type" value="Genomic_DNA"/>
</dbReference>
<protein>
    <submittedName>
        <fullName evidence="5">Protocatechuate 3,4-dioxygenase subunit alpha</fullName>
        <ecNumber evidence="5">1.13.11.3</ecNumber>
    </submittedName>
</protein>
<keyword evidence="2" id="KW-0223">Dioxygenase</keyword>
<organism evidence="5 6">
    <name type="scientific">Rhodococcus cercidiphylli</name>
    <dbReference type="NCBI Taxonomy" id="489916"/>
    <lineage>
        <taxon>Bacteria</taxon>
        <taxon>Bacillati</taxon>
        <taxon>Actinomycetota</taxon>
        <taxon>Actinomycetes</taxon>
        <taxon>Mycobacteriales</taxon>
        <taxon>Nocardiaceae</taxon>
        <taxon>Rhodococcus</taxon>
    </lineage>
</organism>
<dbReference type="InterPro" id="IPR000627">
    <property type="entry name" value="Intradiol_dOase_C"/>
</dbReference>
<evidence type="ECO:0000313" key="5">
    <source>
        <dbReference type="EMBL" id="MDV6231872.1"/>
    </source>
</evidence>
<dbReference type="Gene3D" id="2.60.130.10">
    <property type="entry name" value="Aromatic compound dioxygenase"/>
    <property type="match status" value="1"/>
</dbReference>
<evidence type="ECO:0000256" key="3">
    <source>
        <dbReference type="ARBA" id="ARBA00023002"/>
    </source>
</evidence>
<dbReference type="PANTHER" id="PTHR33711:SF9">
    <property type="entry name" value="PROTOCATECHUATE 3,4-DIOXYGENASE ALPHA CHAIN"/>
    <property type="match status" value="1"/>
</dbReference>